<feature type="domain" description="DUF4158" evidence="1">
    <location>
        <begin position="6"/>
        <end position="149"/>
    </location>
</feature>
<keyword evidence="3" id="KW-1185">Reference proteome</keyword>
<dbReference type="AlphaFoldDB" id="A0A178MBR6"/>
<evidence type="ECO:0000313" key="3">
    <source>
        <dbReference type="Proteomes" id="UP000078428"/>
    </source>
</evidence>
<comment type="caution">
    <text evidence="2">The sequence shown here is derived from an EMBL/GenBank/DDBJ whole genome shotgun (WGS) entry which is preliminary data.</text>
</comment>
<gene>
    <name evidence="2" type="ORF">A6A04_20680</name>
</gene>
<organism evidence="2 3">
    <name type="scientific">Paramagnetospirillum marisnigri</name>
    <dbReference type="NCBI Taxonomy" id="1285242"/>
    <lineage>
        <taxon>Bacteria</taxon>
        <taxon>Pseudomonadati</taxon>
        <taxon>Pseudomonadota</taxon>
        <taxon>Alphaproteobacteria</taxon>
        <taxon>Rhodospirillales</taxon>
        <taxon>Magnetospirillaceae</taxon>
        <taxon>Paramagnetospirillum</taxon>
    </lineage>
</organism>
<dbReference type="STRING" id="1285242.A6A04_20680"/>
<dbReference type="RefSeq" id="WP_068495144.1">
    <property type="nucleotide sequence ID" value="NZ_LWQT01000092.1"/>
</dbReference>
<dbReference type="InterPro" id="IPR025296">
    <property type="entry name" value="DUF4158"/>
</dbReference>
<dbReference type="Proteomes" id="UP000078428">
    <property type="component" value="Unassembled WGS sequence"/>
</dbReference>
<name>A0A178MBR6_9PROT</name>
<reference evidence="2 3" key="1">
    <citation type="submission" date="2016-04" db="EMBL/GenBank/DDBJ databases">
        <title>Draft genome sequence of freshwater magnetotactic bacteria Magnetospirillum marisnigri SP-1 and Magnetospirillum moscoviense BB-1.</title>
        <authorList>
            <person name="Koziaeva V."/>
            <person name="Dziuba M.V."/>
            <person name="Ivanov T.M."/>
            <person name="Kuznetsov B."/>
            <person name="Grouzdev D.S."/>
        </authorList>
    </citation>
    <scope>NUCLEOTIDE SEQUENCE [LARGE SCALE GENOMIC DNA]</scope>
    <source>
        <strain evidence="2 3">SP-1</strain>
    </source>
</reference>
<protein>
    <recommendedName>
        <fullName evidence="1">DUF4158 domain-containing protein</fullName>
    </recommendedName>
</protein>
<evidence type="ECO:0000259" key="1">
    <source>
        <dbReference type="Pfam" id="PF13700"/>
    </source>
</evidence>
<accession>A0A178MBR6</accession>
<dbReference type="Pfam" id="PF13700">
    <property type="entry name" value="DUF4158"/>
    <property type="match status" value="1"/>
</dbReference>
<sequence>MAVEYDERAILRHYTLSRDDIDLIAAKRGDHNRLGYAVLLCRIRQAGRPPAAGEMVPPEVVAFVAMQLDIDPGVHTRYARRDETRREHVGDIIRRLNLVSFDRKVTKALITWLVGIATNERSPVRLAELLIRECRSRGILLPLPVMLDLIVRPEPRRS</sequence>
<evidence type="ECO:0000313" key="2">
    <source>
        <dbReference type="EMBL" id="OAN46241.1"/>
    </source>
</evidence>
<dbReference type="EMBL" id="LWQT01000092">
    <property type="protein sequence ID" value="OAN46241.1"/>
    <property type="molecule type" value="Genomic_DNA"/>
</dbReference>
<proteinExistence type="predicted"/>